<dbReference type="STRING" id="1186196.SAMN04489841_4573"/>
<dbReference type="PANTHER" id="PTHR33653">
    <property type="entry name" value="RIBONUCLEASE VAPC2"/>
    <property type="match status" value="1"/>
</dbReference>
<comment type="cofactor">
    <cofactor evidence="1">
        <name>Mg(2+)</name>
        <dbReference type="ChEBI" id="CHEBI:18420"/>
    </cofactor>
</comment>
<dbReference type="PANTHER" id="PTHR33653:SF1">
    <property type="entry name" value="RIBONUCLEASE VAPC2"/>
    <property type="match status" value="1"/>
</dbReference>
<dbReference type="Proteomes" id="UP000199114">
    <property type="component" value="Unassembled WGS sequence"/>
</dbReference>
<dbReference type="InterPro" id="IPR002716">
    <property type="entry name" value="PIN_dom"/>
</dbReference>
<keyword evidence="5" id="KW-0460">Magnesium</keyword>
<dbReference type="GO" id="GO:0046872">
    <property type="term" value="F:metal ion binding"/>
    <property type="evidence" value="ECO:0007669"/>
    <property type="project" value="UniProtKB-KW"/>
</dbReference>
<evidence type="ECO:0000256" key="5">
    <source>
        <dbReference type="ARBA" id="ARBA00022842"/>
    </source>
</evidence>
<feature type="domain" description="PIN" evidence="7">
    <location>
        <begin position="3"/>
        <end position="117"/>
    </location>
</feature>
<sequence length="134" mass="14748">MLVLDNNLLSDYLDGTDDARRFLQQYEHEAWAVPAIVLYEAHMGAVHGYIDGSTETIRQAVTASMDVLEVTEQTANEAASLQSELLSRGVPADHPDALIAAVAREHGATFATAEKHFWKDDVQSVLSVAEYDPY</sequence>
<dbReference type="EMBL" id="FOFD01000008">
    <property type="protein sequence ID" value="SER79727.1"/>
    <property type="molecule type" value="Genomic_DNA"/>
</dbReference>
<evidence type="ECO:0000313" key="8">
    <source>
        <dbReference type="EMBL" id="SER79727.1"/>
    </source>
</evidence>
<name>A0A1H9S408_9EURY</name>
<dbReference type="InterPro" id="IPR029060">
    <property type="entry name" value="PIN-like_dom_sf"/>
</dbReference>
<evidence type="ECO:0000313" key="9">
    <source>
        <dbReference type="Proteomes" id="UP000199114"/>
    </source>
</evidence>
<dbReference type="GO" id="GO:0016787">
    <property type="term" value="F:hydrolase activity"/>
    <property type="evidence" value="ECO:0007669"/>
    <property type="project" value="UniProtKB-KW"/>
</dbReference>
<reference evidence="9" key="1">
    <citation type="submission" date="2016-10" db="EMBL/GenBank/DDBJ databases">
        <authorList>
            <person name="Varghese N."/>
            <person name="Submissions S."/>
        </authorList>
    </citation>
    <scope>NUCLEOTIDE SEQUENCE [LARGE SCALE GENOMIC DNA]</scope>
    <source>
        <strain evidence="9">DSM 25055</strain>
    </source>
</reference>
<dbReference type="GO" id="GO:0004518">
    <property type="term" value="F:nuclease activity"/>
    <property type="evidence" value="ECO:0007669"/>
    <property type="project" value="UniProtKB-KW"/>
</dbReference>
<dbReference type="Pfam" id="PF01850">
    <property type="entry name" value="PIN"/>
    <property type="match status" value="1"/>
</dbReference>
<dbReference type="InterPro" id="IPR050556">
    <property type="entry name" value="Type_II_TA_system_RNase"/>
</dbReference>
<keyword evidence="2" id="KW-0540">Nuclease</keyword>
<dbReference type="Gene3D" id="3.40.50.1010">
    <property type="entry name" value="5'-nuclease"/>
    <property type="match status" value="1"/>
</dbReference>
<keyword evidence="9" id="KW-1185">Reference proteome</keyword>
<dbReference type="OrthoDB" id="147588at2157"/>
<accession>A0A1H9S408</accession>
<keyword evidence="4" id="KW-0378">Hydrolase</keyword>
<organism evidence="8 9">
    <name type="scientific">Natrinema salaciae</name>
    <dbReference type="NCBI Taxonomy" id="1186196"/>
    <lineage>
        <taxon>Archaea</taxon>
        <taxon>Methanobacteriati</taxon>
        <taxon>Methanobacteriota</taxon>
        <taxon>Stenosarchaea group</taxon>
        <taxon>Halobacteria</taxon>
        <taxon>Halobacteriales</taxon>
        <taxon>Natrialbaceae</taxon>
        <taxon>Natrinema</taxon>
    </lineage>
</organism>
<evidence type="ECO:0000256" key="3">
    <source>
        <dbReference type="ARBA" id="ARBA00022723"/>
    </source>
</evidence>
<gene>
    <name evidence="8" type="ORF">SAMN04489841_4573</name>
</gene>
<comment type="similarity">
    <text evidence="6">Belongs to the PINc/VapC protein family.</text>
</comment>
<protein>
    <recommendedName>
        <fullName evidence="7">PIN domain-containing protein</fullName>
    </recommendedName>
</protein>
<dbReference type="AlphaFoldDB" id="A0A1H9S408"/>
<dbReference type="RefSeq" id="WP_090622313.1">
    <property type="nucleotide sequence ID" value="NZ_FOFD01000008.1"/>
</dbReference>
<keyword evidence="3" id="KW-0479">Metal-binding</keyword>
<evidence type="ECO:0000256" key="2">
    <source>
        <dbReference type="ARBA" id="ARBA00022722"/>
    </source>
</evidence>
<dbReference type="SUPFAM" id="SSF88723">
    <property type="entry name" value="PIN domain-like"/>
    <property type="match status" value="1"/>
</dbReference>
<evidence type="ECO:0000256" key="4">
    <source>
        <dbReference type="ARBA" id="ARBA00022801"/>
    </source>
</evidence>
<proteinExistence type="inferred from homology"/>
<evidence type="ECO:0000256" key="6">
    <source>
        <dbReference type="ARBA" id="ARBA00038093"/>
    </source>
</evidence>
<evidence type="ECO:0000259" key="7">
    <source>
        <dbReference type="Pfam" id="PF01850"/>
    </source>
</evidence>
<evidence type="ECO:0000256" key="1">
    <source>
        <dbReference type="ARBA" id="ARBA00001946"/>
    </source>
</evidence>